<name>M1E130_SOLTU</name>
<dbReference type="InParanoid" id="M1E130"/>
<evidence type="ECO:0000313" key="3">
    <source>
        <dbReference type="Proteomes" id="UP000011115"/>
    </source>
</evidence>
<dbReference type="EnsemblPlants" id="PGSC0003DMT400097640">
    <property type="protein sequence ID" value="PGSC0003DMT400097640"/>
    <property type="gene ID" value="PGSC0003DMG400047211"/>
</dbReference>
<dbReference type="HOGENOM" id="CLU_118314_1_0_1"/>
<reference evidence="2" key="2">
    <citation type="submission" date="2015-06" db="UniProtKB">
        <authorList>
            <consortium name="EnsemblPlants"/>
        </authorList>
    </citation>
    <scope>IDENTIFICATION</scope>
    <source>
        <strain evidence="2">DM1-3 516 R44</strain>
    </source>
</reference>
<dbReference type="AlphaFoldDB" id="M1E130"/>
<sequence>MSSGGEGDRFREHLGVSQPNKAKKKKFGTPIDFEDILGFLSSMSEHINHDTYLLAVPFDVVVGTPPLTQHYAHPGVSPTPSATPDETFVLAPRKRDRIGRVVIESDGSSWNPAKDVARALKE</sequence>
<organism evidence="2 3">
    <name type="scientific">Solanum tuberosum</name>
    <name type="common">Potato</name>
    <dbReference type="NCBI Taxonomy" id="4113"/>
    <lineage>
        <taxon>Eukaryota</taxon>
        <taxon>Viridiplantae</taxon>
        <taxon>Streptophyta</taxon>
        <taxon>Embryophyta</taxon>
        <taxon>Tracheophyta</taxon>
        <taxon>Spermatophyta</taxon>
        <taxon>Magnoliopsida</taxon>
        <taxon>eudicotyledons</taxon>
        <taxon>Gunneridae</taxon>
        <taxon>Pentapetalae</taxon>
        <taxon>asterids</taxon>
        <taxon>lamiids</taxon>
        <taxon>Solanales</taxon>
        <taxon>Solanaceae</taxon>
        <taxon>Solanoideae</taxon>
        <taxon>Solaneae</taxon>
        <taxon>Solanum</taxon>
    </lineage>
</organism>
<accession>M1E130</accession>
<evidence type="ECO:0000256" key="1">
    <source>
        <dbReference type="SAM" id="MobiDB-lite"/>
    </source>
</evidence>
<dbReference type="Gramene" id="PGSC0003DMT400097640">
    <property type="protein sequence ID" value="PGSC0003DMT400097640"/>
    <property type="gene ID" value="PGSC0003DMG400047211"/>
</dbReference>
<dbReference type="PaxDb" id="4113-PGSC0003DMT400097640"/>
<dbReference type="Proteomes" id="UP000011115">
    <property type="component" value="Unassembled WGS sequence"/>
</dbReference>
<evidence type="ECO:0000313" key="2">
    <source>
        <dbReference type="EnsemblPlants" id="PGSC0003DMT400097640"/>
    </source>
</evidence>
<reference evidence="3" key="1">
    <citation type="journal article" date="2011" name="Nature">
        <title>Genome sequence and analysis of the tuber crop potato.</title>
        <authorList>
            <consortium name="The Potato Genome Sequencing Consortium"/>
        </authorList>
    </citation>
    <scope>NUCLEOTIDE SEQUENCE [LARGE SCALE GENOMIC DNA]</scope>
    <source>
        <strain evidence="3">cv. DM1-3 516 R44</strain>
    </source>
</reference>
<keyword evidence="3" id="KW-1185">Reference proteome</keyword>
<proteinExistence type="predicted"/>
<feature type="region of interest" description="Disordered" evidence="1">
    <location>
        <begin position="1"/>
        <end position="26"/>
    </location>
</feature>
<feature type="compositionally biased region" description="Basic and acidic residues" evidence="1">
    <location>
        <begin position="1"/>
        <end position="14"/>
    </location>
</feature>
<protein>
    <submittedName>
        <fullName evidence="2">Uncharacterized protein</fullName>
    </submittedName>
</protein>